<dbReference type="EMBL" id="KV878896">
    <property type="protein sequence ID" value="OJJ84907.1"/>
    <property type="molecule type" value="Genomic_DNA"/>
</dbReference>
<organism evidence="1 2">
    <name type="scientific">Aspergillus glaucus CBS 516.65</name>
    <dbReference type="NCBI Taxonomy" id="1160497"/>
    <lineage>
        <taxon>Eukaryota</taxon>
        <taxon>Fungi</taxon>
        <taxon>Dikarya</taxon>
        <taxon>Ascomycota</taxon>
        <taxon>Pezizomycotina</taxon>
        <taxon>Eurotiomycetes</taxon>
        <taxon>Eurotiomycetidae</taxon>
        <taxon>Eurotiales</taxon>
        <taxon>Aspergillaceae</taxon>
        <taxon>Aspergillus</taxon>
        <taxon>Aspergillus subgen. Aspergillus</taxon>
    </lineage>
</organism>
<evidence type="ECO:0000313" key="1">
    <source>
        <dbReference type="EMBL" id="OJJ84907.1"/>
    </source>
</evidence>
<protein>
    <submittedName>
        <fullName evidence="1">Uncharacterized protein</fullName>
    </submittedName>
</protein>
<gene>
    <name evidence="1" type="ORF">ASPGLDRAFT_46838</name>
</gene>
<dbReference type="RefSeq" id="XP_022401605.1">
    <property type="nucleotide sequence ID" value="XM_022546540.1"/>
</dbReference>
<dbReference type="AlphaFoldDB" id="A0A1L9VLV0"/>
<dbReference type="GeneID" id="34462801"/>
<proteinExistence type="predicted"/>
<accession>A0A1L9VLV0</accession>
<evidence type="ECO:0000313" key="2">
    <source>
        <dbReference type="Proteomes" id="UP000184300"/>
    </source>
</evidence>
<keyword evidence="2" id="KW-1185">Reference proteome</keyword>
<dbReference type="Proteomes" id="UP000184300">
    <property type="component" value="Unassembled WGS sequence"/>
</dbReference>
<dbReference type="VEuPathDB" id="FungiDB:ASPGLDRAFT_46838"/>
<reference evidence="2" key="1">
    <citation type="journal article" date="2017" name="Genome Biol.">
        <title>Comparative genomics reveals high biological diversity and specific adaptations in the industrially and medically important fungal genus Aspergillus.</title>
        <authorList>
            <person name="de Vries R.P."/>
            <person name="Riley R."/>
            <person name="Wiebenga A."/>
            <person name="Aguilar-Osorio G."/>
            <person name="Amillis S."/>
            <person name="Uchima C.A."/>
            <person name="Anderluh G."/>
            <person name="Asadollahi M."/>
            <person name="Askin M."/>
            <person name="Barry K."/>
            <person name="Battaglia E."/>
            <person name="Bayram O."/>
            <person name="Benocci T."/>
            <person name="Braus-Stromeyer S.A."/>
            <person name="Caldana C."/>
            <person name="Canovas D."/>
            <person name="Cerqueira G.C."/>
            <person name="Chen F."/>
            <person name="Chen W."/>
            <person name="Choi C."/>
            <person name="Clum A."/>
            <person name="Dos Santos R.A."/>
            <person name="Damasio A.R."/>
            <person name="Diallinas G."/>
            <person name="Emri T."/>
            <person name="Fekete E."/>
            <person name="Flipphi M."/>
            <person name="Freyberg S."/>
            <person name="Gallo A."/>
            <person name="Gournas C."/>
            <person name="Habgood R."/>
            <person name="Hainaut M."/>
            <person name="Harispe M.L."/>
            <person name="Henrissat B."/>
            <person name="Hilden K.S."/>
            <person name="Hope R."/>
            <person name="Hossain A."/>
            <person name="Karabika E."/>
            <person name="Karaffa L."/>
            <person name="Karanyi Z."/>
            <person name="Krasevec N."/>
            <person name="Kuo A."/>
            <person name="Kusch H."/>
            <person name="LaButti K."/>
            <person name="Lagendijk E.L."/>
            <person name="Lapidus A."/>
            <person name="Levasseur A."/>
            <person name="Lindquist E."/>
            <person name="Lipzen A."/>
            <person name="Logrieco A.F."/>
            <person name="MacCabe A."/>
            <person name="Maekelae M.R."/>
            <person name="Malavazi I."/>
            <person name="Melin P."/>
            <person name="Meyer V."/>
            <person name="Mielnichuk N."/>
            <person name="Miskei M."/>
            <person name="Molnar A.P."/>
            <person name="Mule G."/>
            <person name="Ngan C.Y."/>
            <person name="Orejas M."/>
            <person name="Orosz E."/>
            <person name="Ouedraogo J.P."/>
            <person name="Overkamp K.M."/>
            <person name="Park H.-S."/>
            <person name="Perrone G."/>
            <person name="Piumi F."/>
            <person name="Punt P.J."/>
            <person name="Ram A.F."/>
            <person name="Ramon A."/>
            <person name="Rauscher S."/>
            <person name="Record E."/>
            <person name="Riano-Pachon D.M."/>
            <person name="Robert V."/>
            <person name="Roehrig J."/>
            <person name="Ruller R."/>
            <person name="Salamov A."/>
            <person name="Salih N.S."/>
            <person name="Samson R.A."/>
            <person name="Sandor E."/>
            <person name="Sanguinetti M."/>
            <person name="Schuetze T."/>
            <person name="Sepcic K."/>
            <person name="Shelest E."/>
            <person name="Sherlock G."/>
            <person name="Sophianopoulou V."/>
            <person name="Squina F.M."/>
            <person name="Sun H."/>
            <person name="Susca A."/>
            <person name="Todd R.B."/>
            <person name="Tsang A."/>
            <person name="Unkles S.E."/>
            <person name="van de Wiele N."/>
            <person name="van Rossen-Uffink D."/>
            <person name="Oliveira J.V."/>
            <person name="Vesth T.C."/>
            <person name="Visser J."/>
            <person name="Yu J.-H."/>
            <person name="Zhou M."/>
            <person name="Andersen M.R."/>
            <person name="Archer D.B."/>
            <person name="Baker S.E."/>
            <person name="Benoit I."/>
            <person name="Brakhage A.A."/>
            <person name="Braus G.H."/>
            <person name="Fischer R."/>
            <person name="Frisvad J.C."/>
            <person name="Goldman G.H."/>
            <person name="Houbraken J."/>
            <person name="Oakley B."/>
            <person name="Pocsi I."/>
            <person name="Scazzocchio C."/>
            <person name="Seiboth B."/>
            <person name="vanKuyk P.A."/>
            <person name="Wortman J."/>
            <person name="Dyer P.S."/>
            <person name="Grigoriev I.V."/>
        </authorList>
    </citation>
    <scope>NUCLEOTIDE SEQUENCE [LARGE SCALE GENOMIC DNA]</scope>
    <source>
        <strain evidence="2">CBS 516.65</strain>
    </source>
</reference>
<sequence length="86" mass="10009">MKTPTPPSSPSSNQSFYLGMTPANLYQLNQQRKQIQDLQNQSLSSVVSEQMLEKFMKSTEVAMQDAILLRQELHHLYPRWGELDWL</sequence>
<name>A0A1L9VLV0_ASPGL</name>